<keyword evidence="1" id="KW-0732">Signal</keyword>
<feature type="chain" id="PRO_5035598517" evidence="1">
    <location>
        <begin position="19"/>
        <end position="101"/>
    </location>
</feature>
<dbReference type="EMBL" id="CAJNOJ010000025">
    <property type="protein sequence ID" value="CAF0866090.1"/>
    <property type="molecule type" value="Genomic_DNA"/>
</dbReference>
<gene>
    <name evidence="2" type="ORF">EDS130_LOCUS8053</name>
    <name evidence="3" type="ORF">XAT740_LOCUS18779</name>
</gene>
<keyword evidence="4" id="KW-1185">Reference proteome</keyword>
<evidence type="ECO:0000256" key="1">
    <source>
        <dbReference type="SAM" id="SignalP"/>
    </source>
</evidence>
<dbReference type="Proteomes" id="UP000663828">
    <property type="component" value="Unassembled WGS sequence"/>
</dbReference>
<protein>
    <submittedName>
        <fullName evidence="2">Uncharacterized protein</fullName>
    </submittedName>
</protein>
<dbReference type="OrthoDB" id="10006319at2759"/>
<feature type="signal peptide" evidence="1">
    <location>
        <begin position="1"/>
        <end position="18"/>
    </location>
</feature>
<comment type="caution">
    <text evidence="2">The sequence shown here is derived from an EMBL/GenBank/DDBJ whole genome shotgun (WGS) entry which is preliminary data.</text>
</comment>
<evidence type="ECO:0000313" key="2">
    <source>
        <dbReference type="EMBL" id="CAF0866090.1"/>
    </source>
</evidence>
<evidence type="ECO:0000313" key="4">
    <source>
        <dbReference type="Proteomes" id="UP000663828"/>
    </source>
</evidence>
<dbReference type="EMBL" id="CAJNOR010001262">
    <property type="protein sequence ID" value="CAF1109287.1"/>
    <property type="molecule type" value="Genomic_DNA"/>
</dbReference>
<dbReference type="Proteomes" id="UP000663852">
    <property type="component" value="Unassembled WGS sequence"/>
</dbReference>
<sequence>MIIRKLVILFVCFALVDSSPIGEKLRRYDLRQRRSLDIRNWTFVDSLYKRFYKGESHQNNETEFRPVEGPINIEQLPAMLAARHVKRYPFSHEADPDIIGR</sequence>
<evidence type="ECO:0000313" key="5">
    <source>
        <dbReference type="Proteomes" id="UP000663852"/>
    </source>
</evidence>
<reference evidence="2" key="1">
    <citation type="submission" date="2021-02" db="EMBL/GenBank/DDBJ databases">
        <authorList>
            <person name="Nowell W R."/>
        </authorList>
    </citation>
    <scope>NUCLEOTIDE SEQUENCE</scope>
</reference>
<evidence type="ECO:0000313" key="3">
    <source>
        <dbReference type="EMBL" id="CAF1109287.1"/>
    </source>
</evidence>
<dbReference type="AlphaFoldDB" id="A0A813X6Q4"/>
<organism evidence="2 5">
    <name type="scientific">Adineta ricciae</name>
    <name type="common">Rotifer</name>
    <dbReference type="NCBI Taxonomy" id="249248"/>
    <lineage>
        <taxon>Eukaryota</taxon>
        <taxon>Metazoa</taxon>
        <taxon>Spiralia</taxon>
        <taxon>Gnathifera</taxon>
        <taxon>Rotifera</taxon>
        <taxon>Eurotatoria</taxon>
        <taxon>Bdelloidea</taxon>
        <taxon>Adinetida</taxon>
        <taxon>Adinetidae</taxon>
        <taxon>Adineta</taxon>
    </lineage>
</organism>
<name>A0A813X6Q4_ADIRI</name>
<accession>A0A813X6Q4</accession>
<proteinExistence type="predicted"/>